<dbReference type="SUPFAM" id="SSF53474">
    <property type="entry name" value="alpha/beta-Hydrolases"/>
    <property type="match status" value="1"/>
</dbReference>
<dbReference type="Gene3D" id="3.40.50.1820">
    <property type="entry name" value="alpha/beta hydrolase"/>
    <property type="match status" value="1"/>
</dbReference>
<dbReference type="AlphaFoldDB" id="A0A147KIK1"/>
<dbReference type="Proteomes" id="UP000074382">
    <property type="component" value="Unassembled WGS sequence"/>
</dbReference>
<evidence type="ECO:0000313" key="3">
    <source>
        <dbReference type="Proteomes" id="UP000074382"/>
    </source>
</evidence>
<organism evidence="2 3">
    <name type="scientific">Thermobifida cellulosilytica TB100</name>
    <dbReference type="NCBI Taxonomy" id="665004"/>
    <lineage>
        <taxon>Bacteria</taxon>
        <taxon>Bacillati</taxon>
        <taxon>Actinomycetota</taxon>
        <taxon>Actinomycetes</taxon>
        <taxon>Streptosporangiales</taxon>
        <taxon>Nocardiopsidaceae</taxon>
        <taxon>Thermobifida</taxon>
    </lineage>
</organism>
<feature type="domain" description="AB hydrolase-1" evidence="1">
    <location>
        <begin position="41"/>
        <end position="280"/>
    </location>
</feature>
<name>A0A147KIK1_THECS</name>
<proteinExistence type="predicted"/>
<dbReference type="PATRIC" id="fig|665004.4.peg.3876"/>
<dbReference type="EMBL" id="LGEM01000038">
    <property type="protein sequence ID" value="KUP97125.1"/>
    <property type="molecule type" value="Genomic_DNA"/>
</dbReference>
<accession>A0A147KIK1</accession>
<dbReference type="PANTHER" id="PTHR43194:SF2">
    <property type="entry name" value="PEROXISOMAL MEMBRANE PROTEIN LPX1"/>
    <property type="match status" value="1"/>
</dbReference>
<sequence length="293" mass="31826">MSGLPQPVAEAITQQPTRGRTRVAGCDISWLSWGEPGRQPLVLVHGGAAHAWWWSFTAPLLADTHHVVALDLSGHGDSGRRGEYRFGLWADEVLAVAHALPADAPPLLVGHSMGGMVAMFAAQRPDPGLAAVVAVDAPLRRASDRARRTYARHRRYPSREEAAARFRPLPEQPAAHPVLLRHVAEHSVTRADDGWTFKFDPQIFAGGQDDRPEDLGAGMDRMRCPFAAVVAEHGVVPPPDRQRTAEFTRGGPHRPPACYIEIPGGHHHLMFDRPLDLVAAIRQAVAAVAPAAR</sequence>
<dbReference type="STRING" id="665004.AC529_08550"/>
<keyword evidence="3" id="KW-1185">Reference proteome</keyword>
<dbReference type="OrthoDB" id="3519228at2"/>
<dbReference type="GO" id="GO:0003824">
    <property type="term" value="F:catalytic activity"/>
    <property type="evidence" value="ECO:0007669"/>
    <property type="project" value="UniProtKB-ARBA"/>
</dbReference>
<evidence type="ECO:0000259" key="1">
    <source>
        <dbReference type="Pfam" id="PF12697"/>
    </source>
</evidence>
<dbReference type="Pfam" id="PF12697">
    <property type="entry name" value="Abhydrolase_6"/>
    <property type="match status" value="1"/>
</dbReference>
<dbReference type="RefSeq" id="WP_068758570.1">
    <property type="nucleotide sequence ID" value="NZ_KQ950187.1"/>
</dbReference>
<protein>
    <recommendedName>
        <fullName evidence="1">AB hydrolase-1 domain-containing protein</fullName>
    </recommendedName>
</protein>
<dbReference type="PANTHER" id="PTHR43194">
    <property type="entry name" value="HYDROLASE ALPHA/BETA FOLD FAMILY"/>
    <property type="match status" value="1"/>
</dbReference>
<evidence type="ECO:0000313" key="2">
    <source>
        <dbReference type="EMBL" id="KUP97125.1"/>
    </source>
</evidence>
<comment type="caution">
    <text evidence="2">The sequence shown here is derived from an EMBL/GenBank/DDBJ whole genome shotgun (WGS) entry which is preliminary data.</text>
</comment>
<dbReference type="InterPro" id="IPR050228">
    <property type="entry name" value="Carboxylesterase_BioH"/>
</dbReference>
<dbReference type="InterPro" id="IPR029058">
    <property type="entry name" value="AB_hydrolase_fold"/>
</dbReference>
<reference evidence="3" key="1">
    <citation type="journal article" date="2017" name="Acta Aliment.">
        <title>Plant polysaccharide degrading enzyme system of Thermpbifida cellulosilytica TB100 revealed by de novo genome project data.</title>
        <authorList>
            <person name="Toth A."/>
            <person name="Baka E."/>
            <person name="Luzics S."/>
            <person name="Bata-Vidacs I."/>
            <person name="Nagy I."/>
            <person name="Balint B."/>
            <person name="Herceg R."/>
            <person name="Olasz F."/>
            <person name="Wilk T."/>
            <person name="Nagy T."/>
            <person name="Kriszt B."/>
            <person name="Nagy I."/>
            <person name="Kukolya J."/>
        </authorList>
    </citation>
    <scope>NUCLEOTIDE SEQUENCE [LARGE SCALE GENOMIC DNA]</scope>
    <source>
        <strain evidence="3">TB100</strain>
    </source>
</reference>
<dbReference type="InterPro" id="IPR000073">
    <property type="entry name" value="AB_hydrolase_1"/>
</dbReference>
<gene>
    <name evidence="2" type="ORF">AC529_08550</name>
</gene>